<dbReference type="Gene3D" id="2.30.39.10">
    <property type="entry name" value="Alpha-1-antitrypsin, domain 1"/>
    <property type="match status" value="1"/>
</dbReference>
<dbReference type="SUPFAM" id="SSF56574">
    <property type="entry name" value="Serpins"/>
    <property type="match status" value="1"/>
</dbReference>
<dbReference type="InterPro" id="IPR036186">
    <property type="entry name" value="Serpin_sf"/>
</dbReference>
<evidence type="ECO:0000256" key="1">
    <source>
        <dbReference type="ARBA" id="ARBA00009500"/>
    </source>
</evidence>
<dbReference type="InterPro" id="IPR042178">
    <property type="entry name" value="Serpin_sf_1"/>
</dbReference>
<comment type="similarity">
    <text evidence="1 2">Belongs to the serpin family.</text>
</comment>
<dbReference type="PANTHER" id="PTHR11461:SF211">
    <property type="entry name" value="GH10112P-RELATED"/>
    <property type="match status" value="1"/>
</dbReference>
<evidence type="ECO:0000256" key="3">
    <source>
        <dbReference type="SAM" id="SignalP"/>
    </source>
</evidence>
<dbReference type="PANTHER" id="PTHR11461">
    <property type="entry name" value="SERINE PROTEASE INHIBITOR, SERPIN"/>
    <property type="match status" value="1"/>
</dbReference>
<gene>
    <name evidence="5" type="ORF">CVLEPA_LOCUS2866</name>
</gene>
<comment type="caution">
    <text evidence="5">The sequence shown here is derived from an EMBL/GenBank/DDBJ whole genome shotgun (WGS) entry which is preliminary data.</text>
</comment>
<dbReference type="InterPro" id="IPR000215">
    <property type="entry name" value="Serpin_fam"/>
</dbReference>
<feature type="chain" id="PRO_5046728136" description="Serpin domain-containing protein" evidence="3">
    <location>
        <begin position="19"/>
        <end position="422"/>
    </location>
</feature>
<dbReference type="EMBL" id="CAWYQH010000002">
    <property type="protein sequence ID" value="CAK8673081.1"/>
    <property type="molecule type" value="Genomic_DNA"/>
</dbReference>
<dbReference type="PROSITE" id="PS00284">
    <property type="entry name" value="SERPIN"/>
    <property type="match status" value="1"/>
</dbReference>
<feature type="signal peptide" evidence="3">
    <location>
        <begin position="1"/>
        <end position="18"/>
    </location>
</feature>
<reference evidence="5 6" key="1">
    <citation type="submission" date="2024-02" db="EMBL/GenBank/DDBJ databases">
        <authorList>
            <person name="Daric V."/>
            <person name="Darras S."/>
        </authorList>
    </citation>
    <scope>NUCLEOTIDE SEQUENCE [LARGE SCALE GENOMIC DNA]</scope>
</reference>
<dbReference type="InterPro" id="IPR023795">
    <property type="entry name" value="Serpin_CS"/>
</dbReference>
<name>A0ABP0F0X1_CLALP</name>
<dbReference type="Proteomes" id="UP001642483">
    <property type="component" value="Unassembled WGS sequence"/>
</dbReference>
<keyword evidence="6" id="KW-1185">Reference proteome</keyword>
<evidence type="ECO:0000256" key="2">
    <source>
        <dbReference type="RuleBase" id="RU000411"/>
    </source>
</evidence>
<proteinExistence type="inferred from homology"/>
<organism evidence="5 6">
    <name type="scientific">Clavelina lepadiformis</name>
    <name type="common">Light-bulb sea squirt</name>
    <name type="synonym">Ascidia lepadiformis</name>
    <dbReference type="NCBI Taxonomy" id="159417"/>
    <lineage>
        <taxon>Eukaryota</taxon>
        <taxon>Metazoa</taxon>
        <taxon>Chordata</taxon>
        <taxon>Tunicata</taxon>
        <taxon>Ascidiacea</taxon>
        <taxon>Aplousobranchia</taxon>
        <taxon>Clavelinidae</taxon>
        <taxon>Clavelina</taxon>
    </lineage>
</organism>
<dbReference type="CDD" id="cd00172">
    <property type="entry name" value="serpin"/>
    <property type="match status" value="1"/>
</dbReference>
<evidence type="ECO:0000313" key="5">
    <source>
        <dbReference type="EMBL" id="CAK8673081.1"/>
    </source>
</evidence>
<dbReference type="SMART" id="SM00093">
    <property type="entry name" value="SERPIN"/>
    <property type="match status" value="1"/>
</dbReference>
<evidence type="ECO:0000313" key="6">
    <source>
        <dbReference type="Proteomes" id="UP001642483"/>
    </source>
</evidence>
<dbReference type="InterPro" id="IPR023796">
    <property type="entry name" value="Serpin_dom"/>
</dbReference>
<sequence length="422" mass="47846">MKLLIIAILCAVACSGRAQDENDKEWKKQFTRRLLTFSNNLHAQFTYLGAQENIIFSPVSLYEALGMLLAGAEETTEKQLLRGMQLEPLVFHDRVKRLMSKLHSNAVTRSDEAVIRMANAMFLQHNYDLFPEFNKTIVEDYQALVDLVDFGDALNAVERINGWVESKTENRIQDLVTPGMITTLTRMVLVNAVYFKANWKTQFSPMNEPLEFTLSSGERTETSGMRSLSAIKVHLHESDNGDESYIAIEYDSPYTKREDDNKKIYFIVGMSKHNLPAPKRMPDNVLELGCENDKSRRDKSWRRSSVLLTLPKFSMTQRYDMKSVLNNLGIRNIFDAGTSELSLISPAEKNLYVSDFVHKAFIKVNEEGSEAAAASAIVVSGRSAGPRSITVDKPFIYGIYSARAKAFLFMGKIERPEYEVDE</sequence>
<accession>A0ABP0F0X1</accession>
<protein>
    <recommendedName>
        <fullName evidence="4">Serpin domain-containing protein</fullName>
    </recommendedName>
</protein>
<dbReference type="Pfam" id="PF00079">
    <property type="entry name" value="Serpin"/>
    <property type="match status" value="1"/>
</dbReference>
<evidence type="ECO:0000259" key="4">
    <source>
        <dbReference type="SMART" id="SM00093"/>
    </source>
</evidence>
<keyword evidence="3" id="KW-0732">Signal</keyword>
<dbReference type="InterPro" id="IPR042185">
    <property type="entry name" value="Serpin_sf_2"/>
</dbReference>
<feature type="domain" description="Serpin" evidence="4">
    <location>
        <begin position="39"/>
        <end position="416"/>
    </location>
</feature>
<dbReference type="Gene3D" id="3.30.497.10">
    <property type="entry name" value="Antithrombin, subunit I, domain 2"/>
    <property type="match status" value="1"/>
</dbReference>